<organism evidence="5 6">
    <name type="scientific">Marinobacter xestospongiae</name>
    <dbReference type="NCBI Taxonomy" id="994319"/>
    <lineage>
        <taxon>Bacteria</taxon>
        <taxon>Pseudomonadati</taxon>
        <taxon>Pseudomonadota</taxon>
        <taxon>Gammaproteobacteria</taxon>
        <taxon>Pseudomonadales</taxon>
        <taxon>Marinobacteraceae</taxon>
        <taxon>Marinobacter</taxon>
    </lineage>
</organism>
<dbReference type="PANTHER" id="PTHR35936:SF25">
    <property type="entry name" value="ABC TRANSPORTER SUBSTRATE-BINDING PROTEIN"/>
    <property type="match status" value="1"/>
</dbReference>
<protein>
    <submittedName>
        <fullName evidence="5">Transporter substrate-binding domain-containing protein</fullName>
    </submittedName>
</protein>
<dbReference type="SMART" id="SM00062">
    <property type="entry name" value="PBPb"/>
    <property type="match status" value="1"/>
</dbReference>
<dbReference type="EMBL" id="JAWIIJ010000017">
    <property type="protein sequence ID" value="MDV2080657.1"/>
    <property type="molecule type" value="Genomic_DNA"/>
</dbReference>
<dbReference type="PANTHER" id="PTHR35936">
    <property type="entry name" value="MEMBRANE-BOUND LYTIC MUREIN TRANSGLYCOSYLASE F"/>
    <property type="match status" value="1"/>
</dbReference>
<dbReference type="Proteomes" id="UP001269819">
    <property type="component" value="Unassembled WGS sequence"/>
</dbReference>
<comment type="caution">
    <text evidence="5">The sequence shown here is derived from an EMBL/GenBank/DDBJ whole genome shotgun (WGS) entry which is preliminary data.</text>
</comment>
<feature type="signal peptide" evidence="3">
    <location>
        <begin position="1"/>
        <end position="21"/>
    </location>
</feature>
<accession>A0ABU3W3B8</accession>
<gene>
    <name evidence="5" type="ORF">RYS15_18380</name>
</gene>
<evidence type="ECO:0000256" key="1">
    <source>
        <dbReference type="ARBA" id="ARBA00010333"/>
    </source>
</evidence>
<sequence length="243" mass="27182">MFSARHLIFAFLALFLSLAEADTITATQDPWPPFVQAEGPPGLSVELVRAAFEHEGYEFKMTIMPWARAIYQVRNGNVDVLVATWYTLERTAYLRYSEPYMQSQLKFIKRAGDDFEFHGLASLTGKSVGVARDYGYGDEFSNAPNFTRPETNNTVLNLLKLQAGRIDLTLEDELVALATMRREGIDPDQFEFTDNALSVKDLHVTSGIANARSAEIIAAFNRGLAAIRNNGTMAELKRKYGVE</sequence>
<evidence type="ECO:0000256" key="3">
    <source>
        <dbReference type="SAM" id="SignalP"/>
    </source>
</evidence>
<evidence type="ECO:0000256" key="2">
    <source>
        <dbReference type="ARBA" id="ARBA00022729"/>
    </source>
</evidence>
<evidence type="ECO:0000259" key="4">
    <source>
        <dbReference type="SMART" id="SM00062"/>
    </source>
</evidence>
<keyword evidence="6" id="KW-1185">Reference proteome</keyword>
<dbReference type="Gene3D" id="3.40.190.10">
    <property type="entry name" value="Periplasmic binding protein-like II"/>
    <property type="match status" value="2"/>
</dbReference>
<feature type="domain" description="Solute-binding protein family 3/N-terminal" evidence="4">
    <location>
        <begin position="23"/>
        <end position="243"/>
    </location>
</feature>
<dbReference type="RefSeq" id="WP_316975039.1">
    <property type="nucleotide sequence ID" value="NZ_JAWIIJ010000017.1"/>
</dbReference>
<keyword evidence="2 3" id="KW-0732">Signal</keyword>
<dbReference type="SUPFAM" id="SSF53850">
    <property type="entry name" value="Periplasmic binding protein-like II"/>
    <property type="match status" value="1"/>
</dbReference>
<reference evidence="5 6" key="1">
    <citation type="submission" date="2023-10" db="EMBL/GenBank/DDBJ databases">
        <title>Characteristics and mechanism of a salt-tolerant marine origin heterotrophic nitrifying- aerobic denitrifying bacteria Marinobacter xestospongiae HN1.</title>
        <authorList>
            <person name="Qi R."/>
        </authorList>
    </citation>
    <scope>NUCLEOTIDE SEQUENCE [LARGE SCALE GENOMIC DNA]</scope>
    <source>
        <strain evidence="5 6">HN1</strain>
    </source>
</reference>
<dbReference type="InterPro" id="IPR001638">
    <property type="entry name" value="Solute-binding_3/MltF_N"/>
</dbReference>
<proteinExistence type="inferred from homology"/>
<name>A0ABU3W3B8_9GAMM</name>
<evidence type="ECO:0000313" key="6">
    <source>
        <dbReference type="Proteomes" id="UP001269819"/>
    </source>
</evidence>
<evidence type="ECO:0000313" key="5">
    <source>
        <dbReference type="EMBL" id="MDV2080657.1"/>
    </source>
</evidence>
<comment type="similarity">
    <text evidence="1">Belongs to the bacterial solute-binding protein 3 family.</text>
</comment>
<dbReference type="Pfam" id="PF00497">
    <property type="entry name" value="SBP_bac_3"/>
    <property type="match status" value="1"/>
</dbReference>
<feature type="chain" id="PRO_5046236273" evidence="3">
    <location>
        <begin position="22"/>
        <end position="243"/>
    </location>
</feature>